<dbReference type="AlphaFoldDB" id="A0A9D4E8W1"/>
<proteinExistence type="predicted"/>
<evidence type="ECO:0000313" key="1">
    <source>
        <dbReference type="EMBL" id="KAH3774386.1"/>
    </source>
</evidence>
<reference evidence="1" key="1">
    <citation type="journal article" date="2019" name="bioRxiv">
        <title>The Genome of the Zebra Mussel, Dreissena polymorpha: A Resource for Invasive Species Research.</title>
        <authorList>
            <person name="McCartney M.A."/>
            <person name="Auch B."/>
            <person name="Kono T."/>
            <person name="Mallez S."/>
            <person name="Zhang Y."/>
            <person name="Obille A."/>
            <person name="Becker A."/>
            <person name="Abrahante J.E."/>
            <person name="Garbe J."/>
            <person name="Badalamenti J.P."/>
            <person name="Herman A."/>
            <person name="Mangelson H."/>
            <person name="Liachko I."/>
            <person name="Sullivan S."/>
            <person name="Sone E.D."/>
            <person name="Koren S."/>
            <person name="Silverstein K.A.T."/>
            <person name="Beckman K.B."/>
            <person name="Gohl D.M."/>
        </authorList>
    </citation>
    <scope>NUCLEOTIDE SEQUENCE</scope>
    <source>
        <strain evidence="1">Duluth1</strain>
        <tissue evidence="1">Whole animal</tissue>
    </source>
</reference>
<evidence type="ECO:0000313" key="2">
    <source>
        <dbReference type="Proteomes" id="UP000828390"/>
    </source>
</evidence>
<keyword evidence="2" id="KW-1185">Reference proteome</keyword>
<organism evidence="1 2">
    <name type="scientific">Dreissena polymorpha</name>
    <name type="common">Zebra mussel</name>
    <name type="synonym">Mytilus polymorpha</name>
    <dbReference type="NCBI Taxonomy" id="45954"/>
    <lineage>
        <taxon>Eukaryota</taxon>
        <taxon>Metazoa</taxon>
        <taxon>Spiralia</taxon>
        <taxon>Lophotrochozoa</taxon>
        <taxon>Mollusca</taxon>
        <taxon>Bivalvia</taxon>
        <taxon>Autobranchia</taxon>
        <taxon>Heteroconchia</taxon>
        <taxon>Euheterodonta</taxon>
        <taxon>Imparidentia</taxon>
        <taxon>Neoheterodontei</taxon>
        <taxon>Myida</taxon>
        <taxon>Dreissenoidea</taxon>
        <taxon>Dreissenidae</taxon>
        <taxon>Dreissena</taxon>
    </lineage>
</organism>
<gene>
    <name evidence="1" type="ORF">DPMN_175768</name>
</gene>
<dbReference type="EMBL" id="JAIWYP010000009">
    <property type="protein sequence ID" value="KAH3774386.1"/>
    <property type="molecule type" value="Genomic_DNA"/>
</dbReference>
<protein>
    <submittedName>
        <fullName evidence="1">Uncharacterized protein</fullName>
    </submittedName>
</protein>
<comment type="caution">
    <text evidence="1">The sequence shown here is derived from an EMBL/GenBank/DDBJ whole genome shotgun (WGS) entry which is preliminary data.</text>
</comment>
<name>A0A9D4E8W1_DREPO</name>
<reference evidence="1" key="2">
    <citation type="submission" date="2020-11" db="EMBL/GenBank/DDBJ databases">
        <authorList>
            <person name="McCartney M.A."/>
            <person name="Auch B."/>
            <person name="Kono T."/>
            <person name="Mallez S."/>
            <person name="Becker A."/>
            <person name="Gohl D.M."/>
            <person name="Silverstein K.A.T."/>
            <person name="Koren S."/>
            <person name="Bechman K.B."/>
            <person name="Herman A."/>
            <person name="Abrahante J.E."/>
            <person name="Garbe J."/>
        </authorList>
    </citation>
    <scope>NUCLEOTIDE SEQUENCE</scope>
    <source>
        <strain evidence="1">Duluth1</strain>
        <tissue evidence="1">Whole animal</tissue>
    </source>
</reference>
<accession>A0A9D4E8W1</accession>
<dbReference type="Proteomes" id="UP000828390">
    <property type="component" value="Unassembled WGS sequence"/>
</dbReference>
<sequence>MDDFCLLYPVMYNLFLEKINRTITSISLFVGDRFPTRDLLMSLTSWAAPVVRFADDFDLMGGTSSEIC</sequence>